<evidence type="ECO:0000313" key="3">
    <source>
        <dbReference type="Proteomes" id="UP000308652"/>
    </source>
</evidence>
<proteinExistence type="predicted"/>
<feature type="compositionally biased region" description="Low complexity" evidence="1">
    <location>
        <begin position="55"/>
        <end position="66"/>
    </location>
</feature>
<feature type="region of interest" description="Disordered" evidence="1">
    <location>
        <begin position="37"/>
        <end position="69"/>
    </location>
</feature>
<sequence>MSELTNNITHMETITTSNIIPSVEELLQQIAILQKQIQDFKSSPPPPPPPPSQPAPSSTAPTVSQPLHSETFIKVAPPDTFSGSSEQTETFLNQLTLYFEGVMSMPQQPQLHTLSINSTHLIYNSALLILFSTHPLWNSI</sequence>
<accession>A0A5C3MBX6</accession>
<gene>
    <name evidence="2" type="ORF">BDQ12DRAFT_683105</name>
</gene>
<evidence type="ECO:0000313" key="2">
    <source>
        <dbReference type="EMBL" id="TFK38641.1"/>
    </source>
</evidence>
<reference evidence="2 3" key="1">
    <citation type="journal article" date="2019" name="Nat. Ecol. Evol.">
        <title>Megaphylogeny resolves global patterns of mushroom evolution.</title>
        <authorList>
            <person name="Varga T."/>
            <person name="Krizsan K."/>
            <person name="Foldi C."/>
            <person name="Dima B."/>
            <person name="Sanchez-Garcia M."/>
            <person name="Sanchez-Ramirez S."/>
            <person name="Szollosi G.J."/>
            <person name="Szarkandi J.G."/>
            <person name="Papp V."/>
            <person name="Albert L."/>
            <person name="Andreopoulos W."/>
            <person name="Angelini C."/>
            <person name="Antonin V."/>
            <person name="Barry K.W."/>
            <person name="Bougher N.L."/>
            <person name="Buchanan P."/>
            <person name="Buyck B."/>
            <person name="Bense V."/>
            <person name="Catcheside P."/>
            <person name="Chovatia M."/>
            <person name="Cooper J."/>
            <person name="Damon W."/>
            <person name="Desjardin D."/>
            <person name="Finy P."/>
            <person name="Geml J."/>
            <person name="Haridas S."/>
            <person name="Hughes K."/>
            <person name="Justo A."/>
            <person name="Karasinski D."/>
            <person name="Kautmanova I."/>
            <person name="Kiss B."/>
            <person name="Kocsube S."/>
            <person name="Kotiranta H."/>
            <person name="LaButti K.M."/>
            <person name="Lechner B.E."/>
            <person name="Liimatainen K."/>
            <person name="Lipzen A."/>
            <person name="Lukacs Z."/>
            <person name="Mihaltcheva S."/>
            <person name="Morgado L.N."/>
            <person name="Niskanen T."/>
            <person name="Noordeloos M.E."/>
            <person name="Ohm R.A."/>
            <person name="Ortiz-Santana B."/>
            <person name="Ovrebo C."/>
            <person name="Racz N."/>
            <person name="Riley R."/>
            <person name="Savchenko A."/>
            <person name="Shiryaev A."/>
            <person name="Soop K."/>
            <person name="Spirin V."/>
            <person name="Szebenyi C."/>
            <person name="Tomsovsky M."/>
            <person name="Tulloss R.E."/>
            <person name="Uehling J."/>
            <person name="Grigoriev I.V."/>
            <person name="Vagvolgyi C."/>
            <person name="Papp T."/>
            <person name="Martin F.M."/>
            <person name="Miettinen O."/>
            <person name="Hibbett D.S."/>
            <person name="Nagy L.G."/>
        </authorList>
    </citation>
    <scope>NUCLEOTIDE SEQUENCE [LARGE SCALE GENOMIC DNA]</scope>
    <source>
        <strain evidence="2 3">CBS 166.37</strain>
    </source>
</reference>
<name>A0A5C3MBX6_9AGAR</name>
<feature type="compositionally biased region" description="Pro residues" evidence="1">
    <location>
        <begin position="43"/>
        <end position="54"/>
    </location>
</feature>
<evidence type="ECO:0000256" key="1">
    <source>
        <dbReference type="SAM" id="MobiDB-lite"/>
    </source>
</evidence>
<protein>
    <submittedName>
        <fullName evidence="2">Uncharacterized protein</fullName>
    </submittedName>
</protein>
<dbReference type="Proteomes" id="UP000308652">
    <property type="component" value="Unassembled WGS sequence"/>
</dbReference>
<organism evidence="2 3">
    <name type="scientific">Crucibulum laeve</name>
    <dbReference type="NCBI Taxonomy" id="68775"/>
    <lineage>
        <taxon>Eukaryota</taxon>
        <taxon>Fungi</taxon>
        <taxon>Dikarya</taxon>
        <taxon>Basidiomycota</taxon>
        <taxon>Agaricomycotina</taxon>
        <taxon>Agaricomycetes</taxon>
        <taxon>Agaricomycetidae</taxon>
        <taxon>Agaricales</taxon>
        <taxon>Agaricineae</taxon>
        <taxon>Nidulariaceae</taxon>
        <taxon>Crucibulum</taxon>
    </lineage>
</organism>
<dbReference type="AlphaFoldDB" id="A0A5C3MBX6"/>
<dbReference type="EMBL" id="ML213602">
    <property type="protein sequence ID" value="TFK38641.1"/>
    <property type="molecule type" value="Genomic_DNA"/>
</dbReference>
<keyword evidence="3" id="KW-1185">Reference proteome</keyword>